<sequence length="203" mass="22145">MICPFVTTCHYGPSLSFCHCTNLTNTDATDSGPEPSFDRPAISGVLFRLQNFIKTKKEDMDGVVVGSSPTDGANVEAYLRGPLGLGKRASNVRIVWFSFGSFGSVSFGSSAESKNVVQLRLLWSLTSTDATDSGLEPSFDRPAISGRPAPEVCFGCLLQMSASSWRCLLGLSLGLRVVDYHYLLLINQRRYTSSLTKIYNILI</sequence>
<organism evidence="1">
    <name type="scientific">Tanacetum cinerariifolium</name>
    <name type="common">Dalmatian daisy</name>
    <name type="synonym">Chrysanthemum cinerariifolium</name>
    <dbReference type="NCBI Taxonomy" id="118510"/>
    <lineage>
        <taxon>Eukaryota</taxon>
        <taxon>Viridiplantae</taxon>
        <taxon>Streptophyta</taxon>
        <taxon>Embryophyta</taxon>
        <taxon>Tracheophyta</taxon>
        <taxon>Spermatophyta</taxon>
        <taxon>Magnoliopsida</taxon>
        <taxon>eudicotyledons</taxon>
        <taxon>Gunneridae</taxon>
        <taxon>Pentapetalae</taxon>
        <taxon>asterids</taxon>
        <taxon>campanulids</taxon>
        <taxon>Asterales</taxon>
        <taxon>Asteraceae</taxon>
        <taxon>Asteroideae</taxon>
        <taxon>Anthemideae</taxon>
        <taxon>Anthemidinae</taxon>
        <taxon>Tanacetum</taxon>
    </lineage>
</organism>
<accession>A0A699JA07</accession>
<gene>
    <name evidence="1" type="ORF">Tci_590350</name>
</gene>
<protein>
    <submittedName>
        <fullName evidence="1">Uncharacterized protein</fullName>
    </submittedName>
</protein>
<comment type="caution">
    <text evidence="1">The sequence shown here is derived from an EMBL/GenBank/DDBJ whole genome shotgun (WGS) entry which is preliminary data.</text>
</comment>
<dbReference type="AlphaFoldDB" id="A0A699JA07"/>
<proteinExistence type="predicted"/>
<dbReference type="EMBL" id="BKCJ010381964">
    <property type="protein sequence ID" value="GFA18378.1"/>
    <property type="molecule type" value="Genomic_DNA"/>
</dbReference>
<name>A0A699JA07_TANCI</name>
<reference evidence="1" key="1">
    <citation type="journal article" date="2019" name="Sci. Rep.">
        <title>Draft genome of Tanacetum cinerariifolium, the natural source of mosquito coil.</title>
        <authorList>
            <person name="Yamashiro T."/>
            <person name="Shiraishi A."/>
            <person name="Satake H."/>
            <person name="Nakayama K."/>
        </authorList>
    </citation>
    <scope>NUCLEOTIDE SEQUENCE</scope>
</reference>
<evidence type="ECO:0000313" key="1">
    <source>
        <dbReference type="EMBL" id="GFA18378.1"/>
    </source>
</evidence>